<protein>
    <submittedName>
        <fullName evidence="1">Uncharacterized protein</fullName>
    </submittedName>
</protein>
<name>A0A182UP52_ANOME</name>
<dbReference type="STRING" id="30066.A0A182UP52"/>
<dbReference type="Proteomes" id="UP000075903">
    <property type="component" value="Unassembled WGS sequence"/>
</dbReference>
<sequence>MSSQKFMHLSLTSPQLALAASFDANDLSEFNRALRNGANVNLRDRDARYTVFELACKTPGKKPFIRACLNHGAVLSEVRMAWGFCLSFFFLLSLTYSDFNFTTTKCSKVRYGDEFSARTGRDRL</sequence>
<dbReference type="AlphaFoldDB" id="A0A182UP52"/>
<keyword evidence="2" id="KW-1185">Reference proteome</keyword>
<evidence type="ECO:0000313" key="2">
    <source>
        <dbReference type="Proteomes" id="UP000075903"/>
    </source>
</evidence>
<dbReference type="VEuPathDB" id="VectorBase:AMEM001238"/>
<reference evidence="1" key="1">
    <citation type="submission" date="2020-05" db="UniProtKB">
        <authorList>
            <consortium name="EnsemblMetazoa"/>
        </authorList>
    </citation>
    <scope>IDENTIFICATION</scope>
    <source>
        <strain evidence="1">MAF</strain>
    </source>
</reference>
<dbReference type="EnsemblMetazoa" id="AMEM001238-RA">
    <property type="protein sequence ID" value="AMEM001238-PA"/>
    <property type="gene ID" value="AMEM001238"/>
</dbReference>
<dbReference type="VEuPathDB" id="VectorBase:AMEM21_000064"/>
<proteinExistence type="predicted"/>
<organism evidence="1 2">
    <name type="scientific">Anopheles merus</name>
    <name type="common">Mosquito</name>
    <dbReference type="NCBI Taxonomy" id="30066"/>
    <lineage>
        <taxon>Eukaryota</taxon>
        <taxon>Metazoa</taxon>
        <taxon>Ecdysozoa</taxon>
        <taxon>Arthropoda</taxon>
        <taxon>Hexapoda</taxon>
        <taxon>Insecta</taxon>
        <taxon>Pterygota</taxon>
        <taxon>Neoptera</taxon>
        <taxon>Endopterygota</taxon>
        <taxon>Diptera</taxon>
        <taxon>Nematocera</taxon>
        <taxon>Culicoidea</taxon>
        <taxon>Culicidae</taxon>
        <taxon>Anophelinae</taxon>
        <taxon>Anopheles</taxon>
    </lineage>
</organism>
<evidence type="ECO:0000313" key="1">
    <source>
        <dbReference type="EnsemblMetazoa" id="AMEM001238-PA"/>
    </source>
</evidence>
<accession>A0A182UP52</accession>